<dbReference type="Proteomes" id="UP000234752">
    <property type="component" value="Chromosome eg_2"/>
</dbReference>
<evidence type="ECO:0000313" key="3">
    <source>
        <dbReference type="Proteomes" id="UP000234752"/>
    </source>
</evidence>
<gene>
    <name evidence="2" type="ORF">C0V82_16125</name>
</gene>
<dbReference type="NCBIfam" id="TIGR01537">
    <property type="entry name" value="portal_HK97"/>
    <property type="match status" value="1"/>
</dbReference>
<accession>A0A2K9NHB9</accession>
<evidence type="ECO:0000313" key="2">
    <source>
        <dbReference type="EMBL" id="AUN31956.1"/>
    </source>
</evidence>
<dbReference type="InterPro" id="IPR006427">
    <property type="entry name" value="Portal_HK97"/>
</dbReference>
<reference evidence="2 3" key="1">
    <citation type="submission" date="2017-12" db="EMBL/GenBank/DDBJ databases">
        <title>Genomes of bacteria within cyanobacterial aggregates.</title>
        <authorList>
            <person name="Cai H."/>
        </authorList>
    </citation>
    <scope>NUCLEOTIDE SEQUENCE [LARGE SCALE GENOMIC DNA]</scope>
    <source>
        <strain evidence="2 3">TH16</strain>
    </source>
</reference>
<evidence type="ECO:0000256" key="1">
    <source>
        <dbReference type="SAM" id="MobiDB-lite"/>
    </source>
</evidence>
<dbReference type="AlphaFoldDB" id="A0A2K9NHB9"/>
<dbReference type="KEGG" id="ncb:C0V82_16125"/>
<dbReference type="Pfam" id="PF04860">
    <property type="entry name" value="Phage_portal"/>
    <property type="match status" value="1"/>
</dbReference>
<feature type="region of interest" description="Disordered" evidence="1">
    <location>
        <begin position="401"/>
        <end position="431"/>
    </location>
</feature>
<dbReference type="EMBL" id="CP025612">
    <property type="protein sequence ID" value="AUN31956.1"/>
    <property type="molecule type" value="Genomic_DNA"/>
</dbReference>
<feature type="compositionally biased region" description="Basic and acidic residues" evidence="1">
    <location>
        <begin position="417"/>
        <end position="431"/>
    </location>
</feature>
<protein>
    <submittedName>
        <fullName evidence="2">Phage portal protein</fullName>
    </submittedName>
</protein>
<proteinExistence type="predicted"/>
<organism evidence="2 3">
    <name type="scientific">Niveispirillum cyanobacteriorum</name>
    <dbReference type="NCBI Taxonomy" id="1612173"/>
    <lineage>
        <taxon>Bacteria</taxon>
        <taxon>Pseudomonadati</taxon>
        <taxon>Pseudomonadota</taxon>
        <taxon>Alphaproteobacteria</taxon>
        <taxon>Rhodospirillales</taxon>
        <taxon>Azospirillaceae</taxon>
        <taxon>Niveispirillum</taxon>
    </lineage>
</organism>
<sequence>MASSGEEVMGWISGVMGAPAASETSGTSDPSGWLTDLFGGIITETGIRVSVSDALQVPGVAAAVQVLADDLAKVPISLHRRLPTGSEVAKDHPLHAMLSGWPAPWLSSFQWRRTLIHNALTRGNAYSRAKRSAEGVISRLTLLQPGSTTQRWTDEGEPFFDIAGPSGERGLSWQDVLHVPYRASSDGAVNGGILGVSPIAQHKEMLALCIATERFAAKFFKNGARPSAVIEMDNKFPDDTTAARIRAGLERTYGGVDNAFRIAILELGMKLKEFSFNNSDSQLVELRKEQATACAQIFGVPPHKIGILDRATFSNIEHQGIDYVTGPVSALARGLETAVETSCLTTDERQEYFVEIDLDDLKRGDMLNRYRAYAIGRQWGWLSADDILAWESMNPLPEGKGKTYLTPINMAPAGTDTSRDDGPEPKDKQER</sequence>
<name>A0A2K9NHB9_9PROT</name>
<keyword evidence="3" id="KW-1185">Reference proteome</keyword>
<dbReference type="InterPro" id="IPR006944">
    <property type="entry name" value="Phage/GTA_portal"/>
</dbReference>